<protein>
    <recommendedName>
        <fullName evidence="1">Chorismatase FkbO/Hyg5-like N-terminal domain-containing protein</fullName>
    </recommendedName>
</protein>
<dbReference type="Gene3D" id="3.30.1330.40">
    <property type="entry name" value="RutC-like"/>
    <property type="match status" value="1"/>
</dbReference>
<dbReference type="Pfam" id="PF21168">
    <property type="entry name" value="FkbO_Hyg5-like_N"/>
    <property type="match status" value="1"/>
</dbReference>
<dbReference type="EMBL" id="JAAHFQ010000351">
    <property type="protein sequence ID" value="NER29335.1"/>
    <property type="molecule type" value="Genomic_DNA"/>
</dbReference>
<comment type="caution">
    <text evidence="2">The sequence shown here is derived from an EMBL/GenBank/DDBJ whole genome shotgun (WGS) entry which is preliminary data.</text>
</comment>
<evidence type="ECO:0000259" key="1">
    <source>
        <dbReference type="Pfam" id="PF21168"/>
    </source>
</evidence>
<sequence length="325" mass="37241">MGEIMKTLAAVDLDTKSIQVLFGRNQTSCVSRENGIDLYVKIPTLGEDSRECIISQPGCVYQKLGFHIVETEDRLVGVLVKEAQFPLEKITYQFYLDFLELVKDWKLLRIWHYLPFINDETSALENYKSFCQGRSLALEAFYGENFCALLPAATVVGINDNNLVMYFIAGKEQGTNIENPEQVSAFHYPKQYGSRAPNFARGTIINYKGKQIGYLSGTASIKSHKSVMLMDVAYQLYTIVDNMSLVFERMGLVFERHSYGNIMPDPAKYNRSFKVYIRHAKDAQRVRELFPQMILANEEDQIIYLHSDICRSELDIEIEATIEEK</sequence>
<gene>
    <name evidence="2" type="ORF">F6J89_17345</name>
</gene>
<dbReference type="InterPro" id="IPR035959">
    <property type="entry name" value="RutC-like_sf"/>
</dbReference>
<reference evidence="2" key="1">
    <citation type="submission" date="2019-11" db="EMBL/GenBank/DDBJ databases">
        <title>Genomic insights into an expanded diversity of filamentous marine cyanobacteria reveals the extraordinary biosynthetic potential of Moorea and Okeania.</title>
        <authorList>
            <person name="Ferreira Leao T."/>
            <person name="Wang M."/>
            <person name="Moss N."/>
            <person name="Da Silva R."/>
            <person name="Sanders J."/>
            <person name="Nurk S."/>
            <person name="Gurevich A."/>
            <person name="Humphrey G."/>
            <person name="Reher R."/>
            <person name="Zhu Q."/>
            <person name="Belda-Ferre P."/>
            <person name="Glukhov E."/>
            <person name="Rex R."/>
            <person name="Dorrestein P.C."/>
            <person name="Knight R."/>
            <person name="Pevzner P."/>
            <person name="Gerwick W.H."/>
            <person name="Gerwick L."/>
        </authorList>
    </citation>
    <scope>NUCLEOTIDE SEQUENCE</scope>
    <source>
        <strain evidence="2">SIO1C4</strain>
    </source>
</reference>
<organism evidence="2">
    <name type="scientific">Symploca sp. SIO1C4</name>
    <dbReference type="NCBI Taxonomy" id="2607765"/>
    <lineage>
        <taxon>Bacteria</taxon>
        <taxon>Bacillati</taxon>
        <taxon>Cyanobacteriota</taxon>
        <taxon>Cyanophyceae</taxon>
        <taxon>Coleofasciculales</taxon>
        <taxon>Coleofasciculaceae</taxon>
        <taxon>Symploca</taxon>
    </lineage>
</organism>
<proteinExistence type="predicted"/>
<feature type="domain" description="Chorismatase FkbO/Hyg5-like N-terminal" evidence="1">
    <location>
        <begin position="66"/>
        <end position="169"/>
    </location>
</feature>
<accession>A0A6B3NEI8</accession>
<name>A0A6B3NEI8_9CYAN</name>
<evidence type="ECO:0000313" key="2">
    <source>
        <dbReference type="EMBL" id="NER29335.1"/>
    </source>
</evidence>
<dbReference type="AlphaFoldDB" id="A0A6B3NEI8"/>
<dbReference type="InterPro" id="IPR049368">
    <property type="entry name" value="FkbO_Hyg5-like_N"/>
</dbReference>